<name>A0ACD5C0J6_9SPHI</name>
<gene>
    <name evidence="1" type="ORF">AACH28_21560</name>
</gene>
<evidence type="ECO:0000313" key="1">
    <source>
        <dbReference type="EMBL" id="WZN55187.1"/>
    </source>
</evidence>
<evidence type="ECO:0000313" key="2">
    <source>
        <dbReference type="Proteomes" id="UP001485301"/>
    </source>
</evidence>
<proteinExistence type="predicted"/>
<organism evidence="1 2">
    <name type="scientific">Sphingobacterium thalpophilum</name>
    <dbReference type="NCBI Taxonomy" id="259"/>
    <lineage>
        <taxon>Bacteria</taxon>
        <taxon>Pseudomonadati</taxon>
        <taxon>Bacteroidota</taxon>
        <taxon>Sphingobacteriia</taxon>
        <taxon>Sphingobacteriales</taxon>
        <taxon>Sphingobacteriaceae</taxon>
        <taxon>Sphingobacterium</taxon>
    </lineage>
</organism>
<reference evidence="1" key="1">
    <citation type="submission" date="2024-04" db="EMBL/GenBank/DDBJ databases">
        <title>Complete genome sequence of Sphingobacterium thalpophiium BAA-1094.</title>
        <authorList>
            <person name="Adaikpoh B.I."/>
        </authorList>
    </citation>
    <scope>NUCLEOTIDE SEQUENCE</scope>
    <source>
        <strain evidence="1">BAA-1094</strain>
    </source>
</reference>
<protein>
    <submittedName>
        <fullName evidence="1">Metallophosphoesterase family protein</fullName>
    </submittedName>
</protein>
<accession>A0ACD5C0J6</accession>
<sequence>MKIALLSDIHANLPALEAAFAHIEKQKPDAVYCLGDLIGYNTWPNEVIREIRARKIATLAGNHDLKVLNLKAVNVNELQESGKNYAYHIVGKQERNYLLTLPAHIRLEFKLNDDTLNILLVHGSPRSVDEYVLEDTEETYVLQLMEEAQADILCVGHSHKPYHRIIQAASGSPKHIINTGSIGKPKDNNPFGGYVMLELSEAKSGISNENIKVDFLRFEYDVEKAAQAIEQSPLPNEFADRLRKAY</sequence>
<dbReference type="Proteomes" id="UP001485301">
    <property type="component" value="Chromosome"/>
</dbReference>
<keyword evidence="2" id="KW-1185">Reference proteome</keyword>
<dbReference type="EMBL" id="CP151087">
    <property type="protein sequence ID" value="WZN55187.1"/>
    <property type="molecule type" value="Genomic_DNA"/>
</dbReference>